<organism evidence="2">
    <name type="scientific">Rhizobium rhizogenes</name>
    <name type="common">Agrobacterium rhizogenes</name>
    <dbReference type="NCBI Taxonomy" id="359"/>
    <lineage>
        <taxon>Bacteria</taxon>
        <taxon>Pseudomonadati</taxon>
        <taxon>Pseudomonadota</taxon>
        <taxon>Alphaproteobacteria</taxon>
        <taxon>Hyphomicrobiales</taxon>
        <taxon>Rhizobiaceae</taxon>
        <taxon>Rhizobium/Agrobacterium group</taxon>
        <taxon>Rhizobium</taxon>
    </lineage>
</organism>
<gene>
    <name evidence="2" type="ORF">pC5.7d_660</name>
    <name evidence="1" type="ORF">pC6.5c_517</name>
</gene>
<dbReference type="EMBL" id="MK318970">
    <property type="protein sequence ID" value="QCO89376.1"/>
    <property type="molecule type" value="Genomic_DNA"/>
</dbReference>
<accession>A0A7S4ZT49</accession>
<reference evidence="2" key="1">
    <citation type="submission" date="2018-12" db="EMBL/GenBank/DDBJ databases">
        <title>Three Rhizobium rhizogenes strains isolated from the same crown gall tumor carry diverse plasmids.</title>
        <authorList>
            <person name="Pulawska J."/>
            <person name="Kuzmanovic N."/>
        </authorList>
    </citation>
    <scope>NUCLEOTIDE SEQUENCE</scope>
    <source>
        <strain evidence="2">C5.7</strain>
        <strain evidence="1">C6.5</strain>
        <plasmid evidence="2">pC5.7d</plasmid>
        <plasmid evidence="1">pC6.5c</plasmid>
    </source>
</reference>
<geneLocation type="plasmid" evidence="1">
    <name>pC6.5c</name>
</geneLocation>
<protein>
    <submittedName>
        <fullName evidence="2">Uncharacterized protein</fullName>
    </submittedName>
</protein>
<name>A0A7S4ZT49_RHIRH</name>
<geneLocation type="plasmid" evidence="2">
    <name>pC5.7d</name>
</geneLocation>
<proteinExistence type="predicted"/>
<evidence type="ECO:0000313" key="1">
    <source>
        <dbReference type="EMBL" id="QCL10410.1"/>
    </source>
</evidence>
<evidence type="ECO:0000313" key="2">
    <source>
        <dbReference type="EMBL" id="QCO89376.1"/>
    </source>
</evidence>
<dbReference type="EMBL" id="MK318988">
    <property type="protein sequence ID" value="QCL10410.1"/>
    <property type="molecule type" value="Genomic_DNA"/>
</dbReference>
<sequence>MALVPAASSDILASWIEGDRMGFDRKGSRASATAPFHQMMNNDERISIFVLVNSTITSLLVLT</sequence>
<dbReference type="AlphaFoldDB" id="A0A7S4ZT49"/>
<keyword evidence="2" id="KW-0614">Plasmid</keyword>